<sequence>MIRKRRTELLPLLDPPHRPVSGMSDRARHLGGCLLARAPDL</sequence>
<gene>
    <name evidence="1" type="ORF">Lokhon_02865</name>
</gene>
<dbReference type="EMBL" id="APGJ01000007">
    <property type="protein sequence ID" value="EYD71217.1"/>
    <property type="molecule type" value="Genomic_DNA"/>
</dbReference>
<accession>A0A017H9N5</accession>
<protein>
    <submittedName>
        <fullName evidence="1">Uncharacterized protein</fullName>
    </submittedName>
</protein>
<reference evidence="1 2" key="1">
    <citation type="submission" date="2013-03" db="EMBL/GenBank/DDBJ databases">
        <authorList>
            <person name="Fiebig A."/>
            <person name="Goeker M."/>
            <person name="Klenk H.-P.P."/>
        </authorList>
    </citation>
    <scope>NUCLEOTIDE SEQUENCE [LARGE SCALE GENOMIC DNA]</scope>
    <source>
        <strain evidence="1 2">DSM 17492</strain>
    </source>
</reference>
<comment type="caution">
    <text evidence="1">The sequence shown here is derived from an EMBL/GenBank/DDBJ whole genome shotgun (WGS) entry which is preliminary data.</text>
</comment>
<dbReference type="STRING" id="1122180.Lokhon_02865"/>
<dbReference type="AlphaFoldDB" id="A0A017H9N5"/>
<dbReference type="PATRIC" id="fig|1122180.6.peg.2844"/>
<organism evidence="1 2">
    <name type="scientific">Limimaricola hongkongensis DSM 17492</name>
    <dbReference type="NCBI Taxonomy" id="1122180"/>
    <lineage>
        <taxon>Bacteria</taxon>
        <taxon>Pseudomonadati</taxon>
        <taxon>Pseudomonadota</taxon>
        <taxon>Alphaproteobacteria</taxon>
        <taxon>Rhodobacterales</taxon>
        <taxon>Paracoccaceae</taxon>
        <taxon>Limimaricola</taxon>
    </lineage>
</organism>
<proteinExistence type="predicted"/>
<dbReference type="Proteomes" id="UP000025047">
    <property type="component" value="Unassembled WGS sequence"/>
</dbReference>
<evidence type="ECO:0000313" key="2">
    <source>
        <dbReference type="Proteomes" id="UP000025047"/>
    </source>
</evidence>
<dbReference type="HOGENOM" id="CLU_3272374_0_0_5"/>
<evidence type="ECO:0000313" key="1">
    <source>
        <dbReference type="EMBL" id="EYD71217.1"/>
    </source>
</evidence>
<name>A0A017H9N5_9RHOB</name>
<keyword evidence="2" id="KW-1185">Reference proteome</keyword>